<gene>
    <name evidence="1" type="ordered locus">M164_2513</name>
</gene>
<accession>C4KE68</accession>
<dbReference type="HOGENOM" id="CLU_207589_2_0_2"/>
<evidence type="ECO:0000313" key="1">
    <source>
        <dbReference type="EMBL" id="ACR43106.1"/>
    </source>
</evidence>
<dbReference type="KEGG" id="sid:M164_2513"/>
<reference evidence="1 2" key="1">
    <citation type="journal article" date="2009" name="Proc. Natl. Acad. Sci. U.S.A.">
        <title>Biogeography of the Sulfolobus islandicus pan-genome.</title>
        <authorList>
            <person name="Reno M.L."/>
            <person name="Held N.L."/>
            <person name="Fields C.J."/>
            <person name="Burke P.V."/>
            <person name="Whitaker R.J."/>
        </authorList>
    </citation>
    <scope>NUCLEOTIDE SEQUENCE [LARGE SCALE GENOMIC DNA]</scope>
    <source>
        <strain evidence="2">M.16.4 / Kamchatka #3</strain>
    </source>
</reference>
<dbReference type="AlphaFoldDB" id="C4KE68"/>
<evidence type="ECO:0000313" key="2">
    <source>
        <dbReference type="Proteomes" id="UP000001479"/>
    </source>
</evidence>
<proteinExistence type="predicted"/>
<name>C4KE68_SACI6</name>
<dbReference type="Proteomes" id="UP000001479">
    <property type="component" value="Chromosome"/>
</dbReference>
<sequence>MTGTAHEGESDKSVDGRVVVFSSTSPNDLRVSVYEPLGGVPVAELKVIKNKEKLRHG</sequence>
<protein>
    <submittedName>
        <fullName evidence="1">Uncharacterized protein</fullName>
    </submittedName>
</protein>
<organism evidence="1 2">
    <name type="scientific">Saccharolobus islandicus (strain M.16.4 / Kamchatka #3)</name>
    <name type="common">Sulfolobus islandicus</name>
    <dbReference type="NCBI Taxonomy" id="426118"/>
    <lineage>
        <taxon>Archaea</taxon>
        <taxon>Thermoproteota</taxon>
        <taxon>Thermoprotei</taxon>
        <taxon>Sulfolobales</taxon>
        <taxon>Sulfolobaceae</taxon>
        <taxon>Saccharolobus</taxon>
    </lineage>
</organism>
<dbReference type="EMBL" id="CP001402">
    <property type="protein sequence ID" value="ACR43106.1"/>
    <property type="molecule type" value="Genomic_DNA"/>
</dbReference>